<feature type="transmembrane region" description="Helical" evidence="1">
    <location>
        <begin position="298"/>
        <end position="317"/>
    </location>
</feature>
<evidence type="ECO:0000313" key="2">
    <source>
        <dbReference type="EMBL" id="KAA5608512.1"/>
    </source>
</evidence>
<organism evidence="2 3">
    <name type="scientific">Rhodovastum atsumiense</name>
    <dbReference type="NCBI Taxonomy" id="504468"/>
    <lineage>
        <taxon>Bacteria</taxon>
        <taxon>Pseudomonadati</taxon>
        <taxon>Pseudomonadota</taxon>
        <taxon>Alphaproteobacteria</taxon>
        <taxon>Acetobacterales</taxon>
        <taxon>Acetobacteraceae</taxon>
        <taxon>Rhodovastum</taxon>
    </lineage>
</organism>
<keyword evidence="1" id="KW-1133">Transmembrane helix</keyword>
<keyword evidence="1" id="KW-0812">Transmembrane</keyword>
<dbReference type="OrthoDB" id="9796461at2"/>
<feature type="transmembrane region" description="Helical" evidence="1">
    <location>
        <begin position="245"/>
        <end position="264"/>
    </location>
</feature>
<protein>
    <recommendedName>
        <fullName evidence="4">Acyltransferase</fullName>
    </recommendedName>
</protein>
<feature type="transmembrane region" description="Helical" evidence="1">
    <location>
        <begin position="47"/>
        <end position="72"/>
    </location>
</feature>
<dbReference type="AlphaFoldDB" id="A0A5M6IJZ9"/>
<feature type="transmembrane region" description="Helical" evidence="1">
    <location>
        <begin position="12"/>
        <end position="35"/>
    </location>
</feature>
<feature type="transmembrane region" description="Helical" evidence="1">
    <location>
        <begin position="357"/>
        <end position="378"/>
    </location>
</feature>
<feature type="transmembrane region" description="Helical" evidence="1">
    <location>
        <begin position="210"/>
        <end position="233"/>
    </location>
</feature>
<evidence type="ECO:0000313" key="3">
    <source>
        <dbReference type="Proteomes" id="UP000325255"/>
    </source>
</evidence>
<comment type="caution">
    <text evidence="2">The sequence shown here is derived from an EMBL/GenBank/DDBJ whole genome shotgun (WGS) entry which is preliminary data.</text>
</comment>
<feature type="transmembrane region" description="Helical" evidence="1">
    <location>
        <begin position="179"/>
        <end position="198"/>
    </location>
</feature>
<sequence length="409" mass="42781">MTQPRRLACLDALRGIALVQVVLSTYLAAFHPGILPQAPLANGTFTAIVLAIASDGYAGICLFLCVSGYALTWACGNGRVVVPRLLAGRTIRLVVPALGGLLLGWLTAATLADKAHAAGMWIGSDLLRALYPVPPSAHAMARDVLAATVTGYNGSSIVADMVTTWLHIPLPLEQSANPALWALPLHLLGSALIIYLLAARKIGLVPWLGLGILIGAGVLTTPLACLFVGHLLARVALTRPITLPATLAVPLIGAGGYFCLVPFLELPPAFLDLVAQVPYLSLTAALDVARMSKITGTAMIFVGVMLCPVLQGLLAAVPLPQLGRYALPVYLAHVPVITGLCPAVLIAAQLPAGSTRALLLAATALCGLAAVGAVLAWINRLTRRIARALARMSDRDAAQRGQERLVRRR</sequence>
<feature type="transmembrane region" description="Helical" evidence="1">
    <location>
        <begin position="329"/>
        <end position="351"/>
    </location>
</feature>
<feature type="transmembrane region" description="Helical" evidence="1">
    <location>
        <begin position="93"/>
        <end position="112"/>
    </location>
</feature>
<name>A0A5M6IJZ9_9PROT</name>
<keyword evidence="3" id="KW-1185">Reference proteome</keyword>
<accession>A0A5M6IJZ9</accession>
<reference evidence="2 3" key="1">
    <citation type="submission" date="2019-09" db="EMBL/GenBank/DDBJ databases">
        <title>Genome sequence of Rhodovastum atsumiense, a diverse member of the Acetobacteraceae family of non-sulfur purple photosynthetic bacteria.</title>
        <authorList>
            <person name="Meyer T."/>
            <person name="Kyndt J."/>
        </authorList>
    </citation>
    <scope>NUCLEOTIDE SEQUENCE [LARGE SCALE GENOMIC DNA]</scope>
    <source>
        <strain evidence="2 3">DSM 21279</strain>
    </source>
</reference>
<dbReference type="Proteomes" id="UP000325255">
    <property type="component" value="Unassembled WGS sequence"/>
</dbReference>
<proteinExistence type="predicted"/>
<evidence type="ECO:0000256" key="1">
    <source>
        <dbReference type="SAM" id="Phobius"/>
    </source>
</evidence>
<dbReference type="EMBL" id="VWPK01000079">
    <property type="protein sequence ID" value="KAA5608512.1"/>
    <property type="molecule type" value="Genomic_DNA"/>
</dbReference>
<evidence type="ECO:0008006" key="4">
    <source>
        <dbReference type="Google" id="ProtNLM"/>
    </source>
</evidence>
<keyword evidence="1" id="KW-0472">Membrane</keyword>
<gene>
    <name evidence="2" type="ORF">F1189_28665</name>
</gene>
<dbReference type="RefSeq" id="WP_150045301.1">
    <property type="nucleotide sequence ID" value="NZ_OW485603.1"/>
</dbReference>